<accession>A0A6I6F5W8</accession>
<dbReference type="Proteomes" id="UP000480164">
    <property type="component" value="Unassembled WGS sequence"/>
</dbReference>
<keyword evidence="1" id="KW-0472">Membrane</keyword>
<dbReference type="Gene3D" id="1.20.120.1760">
    <property type="match status" value="1"/>
</dbReference>
<name>A0A6I6F5W8_9GAMM</name>
<evidence type="ECO:0000313" key="2">
    <source>
        <dbReference type="EMBL" id="MTD28960.1"/>
    </source>
</evidence>
<feature type="transmembrane region" description="Helical" evidence="1">
    <location>
        <begin position="190"/>
        <end position="209"/>
    </location>
</feature>
<dbReference type="EMBL" id="CP046509">
    <property type="protein sequence ID" value="QGU89290.1"/>
    <property type="molecule type" value="Genomic_DNA"/>
</dbReference>
<keyword evidence="3" id="KW-0808">Transferase</keyword>
<dbReference type="InterPro" id="IPR043130">
    <property type="entry name" value="CDP-OH_PTrfase_TM_dom"/>
</dbReference>
<gene>
    <name evidence="2" type="ORF">GK011_18680</name>
    <name evidence="3" type="ORF">GN242_19625</name>
</gene>
<feature type="transmembrane region" description="Helical" evidence="1">
    <location>
        <begin position="61"/>
        <end position="79"/>
    </location>
</feature>
<keyword evidence="5" id="KW-1185">Reference proteome</keyword>
<evidence type="ECO:0000313" key="3">
    <source>
        <dbReference type="EMBL" id="QGU89290.1"/>
    </source>
</evidence>
<dbReference type="KEGG" id="erwi:GN242_19625"/>
<protein>
    <submittedName>
        <fullName evidence="3">CDP-alcohol phosphatidyltransferase family protein</fullName>
    </submittedName>
</protein>
<dbReference type="EMBL" id="WLZX01000011">
    <property type="protein sequence ID" value="MTD28960.1"/>
    <property type="molecule type" value="Genomic_DNA"/>
</dbReference>
<evidence type="ECO:0000313" key="4">
    <source>
        <dbReference type="Proteomes" id="UP000424752"/>
    </source>
</evidence>
<dbReference type="RefSeq" id="WP_154754208.1">
    <property type="nucleotide sequence ID" value="NZ_CP046509.1"/>
</dbReference>
<evidence type="ECO:0000313" key="5">
    <source>
        <dbReference type="Proteomes" id="UP000480164"/>
    </source>
</evidence>
<dbReference type="AlphaFoldDB" id="A0A6I6F5W8"/>
<reference evidence="3 4" key="2">
    <citation type="submission" date="2019-12" db="EMBL/GenBank/DDBJ databases">
        <title>Erwinia sp. nov., isolated from droppings of birds in the Qinghai-Tiebt plateau of China.</title>
        <authorList>
            <person name="Ge Y."/>
        </authorList>
    </citation>
    <scope>NUCLEOTIDE SEQUENCE [LARGE SCALE GENOMIC DNA]</scope>
    <source>
        <strain evidence="3 4">J780</strain>
    </source>
</reference>
<organism evidence="3 4">
    <name type="scientific">Erwinia sorbitola</name>
    <dbReference type="NCBI Taxonomy" id="2681984"/>
    <lineage>
        <taxon>Bacteria</taxon>
        <taxon>Pseudomonadati</taxon>
        <taxon>Pseudomonadota</taxon>
        <taxon>Gammaproteobacteria</taxon>
        <taxon>Enterobacterales</taxon>
        <taxon>Erwiniaceae</taxon>
        <taxon>Erwinia</taxon>
    </lineage>
</organism>
<keyword evidence="1" id="KW-1133">Transmembrane helix</keyword>
<reference evidence="2 5" key="1">
    <citation type="submission" date="2019-11" db="EMBL/GenBank/DDBJ databases">
        <title>Erwinia sp. nov., isolated from feces of birds in Tibet plateau of China.</title>
        <authorList>
            <person name="Ge Y."/>
        </authorList>
    </citation>
    <scope>NUCLEOTIDE SEQUENCE [LARGE SCALE GENOMIC DNA]</scope>
    <source>
        <strain evidence="2 5">J316</strain>
    </source>
</reference>
<dbReference type="Proteomes" id="UP000424752">
    <property type="component" value="Chromosome"/>
</dbReference>
<dbReference type="GO" id="GO:0016740">
    <property type="term" value="F:transferase activity"/>
    <property type="evidence" value="ECO:0007669"/>
    <property type="project" value="UniProtKB-KW"/>
</dbReference>
<proteinExistence type="predicted"/>
<sequence>MDKDIQDRRPVRTRHARWATTFAQRLQRAGATPNGISVASMVFALLAAICFVCAFRTDEPLLTRLAMLGAIIGIQGRLLCNLFDGMVAVEGKLRSAVGALYNDMPDRISDSLILLGTGYGLTALLTGPTLGWAAALLAMMTAYIRLLGGSCGVPQTFSGPMAKQHRMALLTLAAAVTLLMPDWGQTLLTTALWLIIVGNVLTCIQRTRIITVALRKELSPDV</sequence>
<keyword evidence="1" id="KW-0812">Transmembrane</keyword>
<accession>A0A6L6GSY6</accession>
<evidence type="ECO:0000256" key="1">
    <source>
        <dbReference type="SAM" id="Phobius"/>
    </source>
</evidence>
<feature type="transmembrane region" description="Helical" evidence="1">
    <location>
        <begin position="35"/>
        <end position="54"/>
    </location>
</feature>